<proteinExistence type="predicted"/>
<feature type="chain" id="PRO_5016737516" evidence="1">
    <location>
        <begin position="32"/>
        <end position="156"/>
    </location>
</feature>
<feature type="signal peptide" evidence="1">
    <location>
        <begin position="1"/>
        <end position="31"/>
    </location>
</feature>
<evidence type="ECO:0000313" key="3">
    <source>
        <dbReference type="Proteomes" id="UP000257109"/>
    </source>
</evidence>
<sequence length="156" mass="17353">MQQNVRGRTLAPIPMTYTKLLLLLFQSNLIAVVPLRLVDPSYPKSYDPNMKCDYHGGVIRHSTKKCWGLKHKPNVNSNPLLTHGGPSINVVSHEFQGQELDKVIGKETSKGRGEEVETLLDPVGLVEDSTPWTPSQFDSTQVAAIEQTTISSQDHY</sequence>
<dbReference type="AlphaFoldDB" id="A0A371I6Y5"/>
<keyword evidence="3" id="KW-1185">Reference proteome</keyword>
<organism evidence="2 3">
    <name type="scientific">Mucuna pruriens</name>
    <name type="common">Velvet bean</name>
    <name type="synonym">Dolichos pruriens</name>
    <dbReference type="NCBI Taxonomy" id="157652"/>
    <lineage>
        <taxon>Eukaryota</taxon>
        <taxon>Viridiplantae</taxon>
        <taxon>Streptophyta</taxon>
        <taxon>Embryophyta</taxon>
        <taxon>Tracheophyta</taxon>
        <taxon>Spermatophyta</taxon>
        <taxon>Magnoliopsida</taxon>
        <taxon>eudicotyledons</taxon>
        <taxon>Gunneridae</taxon>
        <taxon>Pentapetalae</taxon>
        <taxon>rosids</taxon>
        <taxon>fabids</taxon>
        <taxon>Fabales</taxon>
        <taxon>Fabaceae</taxon>
        <taxon>Papilionoideae</taxon>
        <taxon>50 kb inversion clade</taxon>
        <taxon>NPAAA clade</taxon>
        <taxon>indigoferoid/millettioid clade</taxon>
        <taxon>Phaseoleae</taxon>
        <taxon>Mucuna</taxon>
    </lineage>
</organism>
<gene>
    <name evidence="2" type="ORF">CR513_04606</name>
</gene>
<dbReference type="EMBL" id="QJKJ01000770">
    <property type="protein sequence ID" value="RDY10805.1"/>
    <property type="molecule type" value="Genomic_DNA"/>
</dbReference>
<accession>A0A371I6Y5</accession>
<protein>
    <submittedName>
        <fullName evidence="2">Uncharacterized protein</fullName>
    </submittedName>
</protein>
<feature type="non-terminal residue" evidence="2">
    <location>
        <position position="1"/>
    </location>
</feature>
<evidence type="ECO:0000256" key="1">
    <source>
        <dbReference type="SAM" id="SignalP"/>
    </source>
</evidence>
<name>A0A371I6Y5_MUCPR</name>
<keyword evidence="1" id="KW-0732">Signal</keyword>
<dbReference type="Proteomes" id="UP000257109">
    <property type="component" value="Unassembled WGS sequence"/>
</dbReference>
<dbReference type="PANTHER" id="PTHR32108">
    <property type="entry name" value="DNA-DIRECTED RNA POLYMERASE SUBUNIT ALPHA"/>
    <property type="match status" value="1"/>
</dbReference>
<comment type="caution">
    <text evidence="2">The sequence shown here is derived from an EMBL/GenBank/DDBJ whole genome shotgun (WGS) entry which is preliminary data.</text>
</comment>
<evidence type="ECO:0000313" key="2">
    <source>
        <dbReference type="EMBL" id="RDY10805.1"/>
    </source>
</evidence>
<reference evidence="2" key="1">
    <citation type="submission" date="2018-05" db="EMBL/GenBank/DDBJ databases">
        <title>Draft genome of Mucuna pruriens seed.</title>
        <authorList>
            <person name="Nnadi N.E."/>
            <person name="Vos R."/>
            <person name="Hasami M.H."/>
            <person name="Devisetty U.K."/>
            <person name="Aguiy J.C."/>
        </authorList>
    </citation>
    <scope>NUCLEOTIDE SEQUENCE [LARGE SCALE GENOMIC DNA]</scope>
    <source>
        <strain evidence="2">JCA_2017</strain>
    </source>
</reference>